<dbReference type="Pfam" id="PF01476">
    <property type="entry name" value="LysM"/>
    <property type="match status" value="2"/>
</dbReference>
<dbReference type="EMBL" id="JANJYJ010000008">
    <property type="protein sequence ID" value="KAK3195790.1"/>
    <property type="molecule type" value="Genomic_DNA"/>
</dbReference>
<feature type="chain" id="PRO_5042248107" description="LysM domain-containing protein" evidence="1">
    <location>
        <begin position="26"/>
        <end position="358"/>
    </location>
</feature>
<evidence type="ECO:0000259" key="2">
    <source>
        <dbReference type="PROSITE" id="PS51782"/>
    </source>
</evidence>
<dbReference type="InterPro" id="IPR018392">
    <property type="entry name" value="LysM"/>
</dbReference>
<feature type="signal peptide" evidence="1">
    <location>
        <begin position="1"/>
        <end position="25"/>
    </location>
</feature>
<dbReference type="PROSITE" id="PS51782">
    <property type="entry name" value="LYSM"/>
    <property type="match status" value="2"/>
</dbReference>
<dbReference type="Proteomes" id="UP001281410">
    <property type="component" value="Unassembled WGS sequence"/>
</dbReference>
<dbReference type="PANTHER" id="PTHR33734">
    <property type="entry name" value="LYSM DOMAIN-CONTAINING GPI-ANCHORED PROTEIN 2"/>
    <property type="match status" value="1"/>
</dbReference>
<dbReference type="CDD" id="cd00118">
    <property type="entry name" value="LysM"/>
    <property type="match status" value="1"/>
</dbReference>
<feature type="domain" description="LysM" evidence="2">
    <location>
        <begin position="106"/>
        <end position="153"/>
    </location>
</feature>
<evidence type="ECO:0000256" key="1">
    <source>
        <dbReference type="SAM" id="SignalP"/>
    </source>
</evidence>
<organism evidence="3 4">
    <name type="scientific">Dipteronia sinensis</name>
    <dbReference type="NCBI Taxonomy" id="43782"/>
    <lineage>
        <taxon>Eukaryota</taxon>
        <taxon>Viridiplantae</taxon>
        <taxon>Streptophyta</taxon>
        <taxon>Embryophyta</taxon>
        <taxon>Tracheophyta</taxon>
        <taxon>Spermatophyta</taxon>
        <taxon>Magnoliopsida</taxon>
        <taxon>eudicotyledons</taxon>
        <taxon>Gunneridae</taxon>
        <taxon>Pentapetalae</taxon>
        <taxon>rosids</taxon>
        <taxon>malvids</taxon>
        <taxon>Sapindales</taxon>
        <taxon>Sapindaceae</taxon>
        <taxon>Hippocastanoideae</taxon>
        <taxon>Acereae</taxon>
        <taxon>Dipteronia</taxon>
    </lineage>
</organism>
<reference evidence="3" key="1">
    <citation type="journal article" date="2023" name="Plant J.">
        <title>Genome sequences and population genomics provide insights into the demographic history, inbreeding, and mutation load of two 'living fossil' tree species of Dipteronia.</title>
        <authorList>
            <person name="Feng Y."/>
            <person name="Comes H.P."/>
            <person name="Chen J."/>
            <person name="Zhu S."/>
            <person name="Lu R."/>
            <person name="Zhang X."/>
            <person name="Li P."/>
            <person name="Qiu J."/>
            <person name="Olsen K.M."/>
            <person name="Qiu Y."/>
        </authorList>
    </citation>
    <scope>NUCLEOTIDE SEQUENCE</scope>
    <source>
        <strain evidence="3">NBL</strain>
    </source>
</reference>
<evidence type="ECO:0000313" key="3">
    <source>
        <dbReference type="EMBL" id="KAK3195790.1"/>
    </source>
</evidence>
<feature type="domain" description="LysM" evidence="2">
    <location>
        <begin position="170"/>
        <end position="214"/>
    </location>
</feature>
<dbReference type="AlphaFoldDB" id="A0AAD9ZZ31"/>
<protein>
    <recommendedName>
        <fullName evidence="2">LysM domain-containing protein</fullName>
    </recommendedName>
</protein>
<gene>
    <name evidence="3" type="ORF">Dsin_027100</name>
</gene>
<evidence type="ECO:0000313" key="4">
    <source>
        <dbReference type="Proteomes" id="UP001281410"/>
    </source>
</evidence>
<dbReference type="Gene3D" id="3.10.350.10">
    <property type="entry name" value="LysM domain"/>
    <property type="match status" value="2"/>
</dbReference>
<sequence>MGCVNQVLILILISLSALFFSTSTAQSFKCSTPGICSALVGYAPRNATSISAILNLFNIKNLRNVLGANGLPLNTTRNFTVEAKQTIKIPISCLCSNGTGVVYNGPVYTVKKDDGLFIIASEVFSGLVVYEKIQQANKIPNANLIDVGQNLTIPLPCSCDDVDGDKVVHYAHVVQSESSLESIAKQFGTDEDTLKKINDIADDSKLIADQAIDVPLKACNSSIKSESLDNGLRVANGTYVFTANGCVKCTCDSASSPLQCEQSQLQLPSSKWQTCPAMQCEGSESLSIGNFTTNGCNRTTCSYAGYTNQTILRTIDTSTTCSNPSTDPSNIASRIGSSWSFLFISSIHLIPLFLRLFH</sequence>
<dbReference type="PANTHER" id="PTHR33734:SF11">
    <property type="entry name" value="LYSM DOMAIN-CONTAINING GPI-ANCHORED PROTEIN 2"/>
    <property type="match status" value="1"/>
</dbReference>
<dbReference type="SUPFAM" id="SSF54106">
    <property type="entry name" value="LysM domain"/>
    <property type="match status" value="2"/>
</dbReference>
<keyword evidence="1" id="KW-0732">Signal</keyword>
<proteinExistence type="predicted"/>
<dbReference type="SMART" id="SM00257">
    <property type="entry name" value="LysM"/>
    <property type="match status" value="2"/>
</dbReference>
<accession>A0AAD9ZZ31</accession>
<name>A0AAD9ZZ31_9ROSI</name>
<dbReference type="InterPro" id="IPR036779">
    <property type="entry name" value="LysM_dom_sf"/>
</dbReference>
<comment type="caution">
    <text evidence="3">The sequence shown here is derived from an EMBL/GenBank/DDBJ whole genome shotgun (WGS) entry which is preliminary data.</text>
</comment>
<keyword evidence="4" id="KW-1185">Reference proteome</keyword>